<keyword evidence="6 7" id="KW-0472">Membrane</keyword>
<name>A0ABY2CWS1_GULMO</name>
<comment type="similarity">
    <text evidence="2">Belongs to the UPF0324 family.</text>
</comment>
<evidence type="ECO:0000313" key="9">
    <source>
        <dbReference type="Proteomes" id="UP000294801"/>
    </source>
</evidence>
<feature type="transmembrane region" description="Helical" evidence="7">
    <location>
        <begin position="254"/>
        <end position="277"/>
    </location>
</feature>
<keyword evidence="3" id="KW-1003">Cell membrane</keyword>
<protein>
    <submittedName>
        <fullName evidence="8">Integral membrane protein (TIGR00698 family)</fullName>
    </submittedName>
</protein>
<evidence type="ECO:0000313" key="8">
    <source>
        <dbReference type="EMBL" id="TCW31753.1"/>
    </source>
</evidence>
<feature type="transmembrane region" description="Helical" evidence="7">
    <location>
        <begin position="32"/>
        <end position="50"/>
    </location>
</feature>
<evidence type="ECO:0000256" key="6">
    <source>
        <dbReference type="ARBA" id="ARBA00023136"/>
    </source>
</evidence>
<dbReference type="InterPro" id="IPR004630">
    <property type="entry name" value="UPF0324_YeiH-like"/>
</dbReference>
<evidence type="ECO:0000256" key="2">
    <source>
        <dbReference type="ARBA" id="ARBA00007977"/>
    </source>
</evidence>
<dbReference type="PANTHER" id="PTHR30106">
    <property type="entry name" value="INNER MEMBRANE PROTEIN YEIH-RELATED"/>
    <property type="match status" value="1"/>
</dbReference>
<feature type="transmembrane region" description="Helical" evidence="7">
    <location>
        <begin position="154"/>
        <end position="175"/>
    </location>
</feature>
<keyword evidence="4 7" id="KW-0812">Transmembrane</keyword>
<dbReference type="PANTHER" id="PTHR30106:SF2">
    <property type="entry name" value="UPF0324 INNER MEMBRANE PROTEIN YEIH"/>
    <property type="match status" value="1"/>
</dbReference>
<dbReference type="InterPro" id="IPR018383">
    <property type="entry name" value="UPF0324_pro"/>
</dbReference>
<sequence>MNALRLVLPGVSLSVAIALLADWSARLPGPQSLGLSALTLAILGGMLLGHTVYPRLAGMCTAGVALAKTRLLRLGIVLYGFRLTFQAVTTVGWAGVLIDALVLSSTFLLAWQVGRRLLGVDEESVILIGAGSAICGAAAVLATEPVVRAAPERVTVAVSTVVVFGTLAMFLYPVLHALGSTWGISDFAFGMFTGSTVHEVAQAVAAGRAISETAATSAVITKLLRVMMLAPFLMLLSAWLAGRSSRAQRPSARIALPWFALGFLVVTGFNSLALLPAPVTATLVTLDNLLLATAMAALGLTTHLSAFRLAGPRPLLLAAVLFLWLVAGGSLINATVLRLMP</sequence>
<dbReference type="Pfam" id="PF03601">
    <property type="entry name" value="Cons_hypoth698"/>
    <property type="match status" value="1"/>
</dbReference>
<dbReference type="NCBIfam" id="TIGR00698">
    <property type="entry name" value="YeiH family putative sulfate export transporter"/>
    <property type="match status" value="1"/>
</dbReference>
<keyword evidence="9" id="KW-1185">Reference proteome</keyword>
<evidence type="ECO:0000256" key="5">
    <source>
        <dbReference type="ARBA" id="ARBA00022989"/>
    </source>
</evidence>
<dbReference type="RefSeq" id="WP_132098287.1">
    <property type="nucleotide sequence ID" value="NZ_SMDA01000004.1"/>
</dbReference>
<evidence type="ECO:0000256" key="7">
    <source>
        <dbReference type="SAM" id="Phobius"/>
    </source>
</evidence>
<evidence type="ECO:0000256" key="3">
    <source>
        <dbReference type="ARBA" id="ARBA00022475"/>
    </source>
</evidence>
<evidence type="ECO:0000256" key="1">
    <source>
        <dbReference type="ARBA" id="ARBA00004651"/>
    </source>
</evidence>
<organism evidence="8 9">
    <name type="scientific">Gulbenkiania mobilis</name>
    <dbReference type="NCBI Taxonomy" id="397457"/>
    <lineage>
        <taxon>Bacteria</taxon>
        <taxon>Pseudomonadati</taxon>
        <taxon>Pseudomonadota</taxon>
        <taxon>Betaproteobacteria</taxon>
        <taxon>Neisseriales</taxon>
        <taxon>Chromobacteriaceae</taxon>
        <taxon>Gulbenkiania</taxon>
    </lineage>
</organism>
<gene>
    <name evidence="8" type="ORF">EV669_104120</name>
</gene>
<feature type="transmembrane region" description="Helical" evidence="7">
    <location>
        <begin position="223"/>
        <end position="242"/>
    </location>
</feature>
<feature type="transmembrane region" description="Helical" evidence="7">
    <location>
        <begin position="289"/>
        <end position="307"/>
    </location>
</feature>
<dbReference type="EMBL" id="SMDA01000004">
    <property type="protein sequence ID" value="TCW31753.1"/>
    <property type="molecule type" value="Genomic_DNA"/>
</dbReference>
<accession>A0ABY2CWS1</accession>
<comment type="subcellular location">
    <subcellularLocation>
        <location evidence="1">Cell membrane</location>
        <topology evidence="1">Multi-pass membrane protein</topology>
    </subcellularLocation>
</comment>
<feature type="transmembrane region" description="Helical" evidence="7">
    <location>
        <begin position="6"/>
        <end position="25"/>
    </location>
</feature>
<feature type="transmembrane region" description="Helical" evidence="7">
    <location>
        <begin position="314"/>
        <end position="336"/>
    </location>
</feature>
<keyword evidence="5 7" id="KW-1133">Transmembrane helix</keyword>
<proteinExistence type="inferred from homology"/>
<feature type="transmembrane region" description="Helical" evidence="7">
    <location>
        <begin position="125"/>
        <end position="142"/>
    </location>
</feature>
<dbReference type="Proteomes" id="UP000294801">
    <property type="component" value="Unassembled WGS sequence"/>
</dbReference>
<reference evidence="8 9" key="1">
    <citation type="submission" date="2019-03" db="EMBL/GenBank/DDBJ databases">
        <title>Genomic Encyclopedia of Type Strains, Phase IV (KMG-IV): sequencing the most valuable type-strain genomes for metagenomic binning, comparative biology and taxonomic classification.</title>
        <authorList>
            <person name="Goeker M."/>
        </authorList>
    </citation>
    <scope>NUCLEOTIDE SEQUENCE [LARGE SCALE GENOMIC DNA]</scope>
    <source>
        <strain evidence="8 9">DSM 18507</strain>
    </source>
</reference>
<evidence type="ECO:0000256" key="4">
    <source>
        <dbReference type="ARBA" id="ARBA00022692"/>
    </source>
</evidence>
<comment type="caution">
    <text evidence="8">The sequence shown here is derived from an EMBL/GenBank/DDBJ whole genome shotgun (WGS) entry which is preliminary data.</text>
</comment>